<evidence type="ECO:0000256" key="1">
    <source>
        <dbReference type="SAM" id="MobiDB-lite"/>
    </source>
</evidence>
<keyword evidence="2" id="KW-0472">Membrane</keyword>
<feature type="transmembrane region" description="Helical" evidence="2">
    <location>
        <begin position="99"/>
        <end position="115"/>
    </location>
</feature>
<accession>A0ABW0FFB2</accession>
<feature type="compositionally biased region" description="Polar residues" evidence="1">
    <location>
        <begin position="1"/>
        <end position="15"/>
    </location>
</feature>
<keyword evidence="2" id="KW-1133">Transmembrane helix</keyword>
<keyword evidence="4" id="KW-1185">Reference proteome</keyword>
<evidence type="ECO:0000256" key="2">
    <source>
        <dbReference type="SAM" id="Phobius"/>
    </source>
</evidence>
<sequence length="165" mass="18012">MSASQPCTSVSSPLTRANDDPARAPVRWAAIMCRIFFLMIGFAGFVPAMTWNLHTIEMGYGSEAMVLGIFQVSVLHNIIHLLAGLAGLSLSRFSDSARWYLRVGGGVAVVLWIFGLLVDRDSYSNFLPLNTVDDWAYFVIALVMVGLSFLSRDVTPAATTAHRPS</sequence>
<evidence type="ECO:0000313" key="3">
    <source>
        <dbReference type="EMBL" id="MFC5297286.1"/>
    </source>
</evidence>
<dbReference type="Proteomes" id="UP001595937">
    <property type="component" value="Unassembled WGS sequence"/>
</dbReference>
<dbReference type="Pfam" id="PF14325">
    <property type="entry name" value="DUF4383"/>
    <property type="match status" value="1"/>
</dbReference>
<gene>
    <name evidence="3" type="ORF">ACFPK8_07155</name>
</gene>
<dbReference type="GeneID" id="303297549"/>
<dbReference type="RefSeq" id="WP_193115824.1">
    <property type="nucleotide sequence ID" value="NZ_BAAAIR010000038.1"/>
</dbReference>
<feature type="transmembrane region" description="Helical" evidence="2">
    <location>
        <begin position="65"/>
        <end position="87"/>
    </location>
</feature>
<protein>
    <submittedName>
        <fullName evidence="3">DUF4383 domain-containing protein</fullName>
    </submittedName>
</protein>
<feature type="transmembrane region" description="Helical" evidence="2">
    <location>
        <begin position="135"/>
        <end position="155"/>
    </location>
</feature>
<evidence type="ECO:0000313" key="4">
    <source>
        <dbReference type="Proteomes" id="UP001595937"/>
    </source>
</evidence>
<feature type="transmembrane region" description="Helical" evidence="2">
    <location>
        <begin position="31"/>
        <end position="53"/>
    </location>
</feature>
<name>A0ABW0FFB2_9MICO</name>
<comment type="caution">
    <text evidence="3">The sequence shown here is derived from an EMBL/GenBank/DDBJ whole genome shotgun (WGS) entry which is preliminary data.</text>
</comment>
<reference evidence="4" key="1">
    <citation type="journal article" date="2019" name="Int. J. Syst. Evol. Microbiol.">
        <title>The Global Catalogue of Microorganisms (GCM) 10K type strain sequencing project: providing services to taxonomists for standard genome sequencing and annotation.</title>
        <authorList>
            <consortium name="The Broad Institute Genomics Platform"/>
            <consortium name="The Broad Institute Genome Sequencing Center for Infectious Disease"/>
            <person name="Wu L."/>
            <person name="Ma J."/>
        </authorList>
    </citation>
    <scope>NUCLEOTIDE SEQUENCE [LARGE SCALE GENOMIC DNA]</scope>
    <source>
        <strain evidence="4">CGMCC 1.16455</strain>
    </source>
</reference>
<dbReference type="EMBL" id="JBHSLN010000020">
    <property type="protein sequence ID" value="MFC5297286.1"/>
    <property type="molecule type" value="Genomic_DNA"/>
</dbReference>
<keyword evidence="2" id="KW-0812">Transmembrane</keyword>
<organism evidence="3 4">
    <name type="scientific">Brachybacterium tyrofermentans</name>
    <dbReference type="NCBI Taxonomy" id="47848"/>
    <lineage>
        <taxon>Bacteria</taxon>
        <taxon>Bacillati</taxon>
        <taxon>Actinomycetota</taxon>
        <taxon>Actinomycetes</taxon>
        <taxon>Micrococcales</taxon>
        <taxon>Dermabacteraceae</taxon>
        <taxon>Brachybacterium</taxon>
    </lineage>
</organism>
<feature type="region of interest" description="Disordered" evidence="1">
    <location>
        <begin position="1"/>
        <end position="20"/>
    </location>
</feature>
<proteinExistence type="predicted"/>